<reference evidence="2 3" key="1">
    <citation type="submission" date="2020-10" db="EMBL/GenBank/DDBJ databases">
        <title>Identification of Nocardia species via Next-generation sequencing and recognition of intraspecies genetic diversity.</title>
        <authorList>
            <person name="Li P."/>
            <person name="Li P."/>
            <person name="Lu B."/>
        </authorList>
    </citation>
    <scope>NUCLEOTIDE SEQUENCE [LARGE SCALE GENOMIC DNA]</scope>
    <source>
        <strain evidence="2 3">BJ06-0143</strain>
    </source>
</reference>
<evidence type="ECO:0000313" key="3">
    <source>
        <dbReference type="Proteomes" id="UP000707731"/>
    </source>
</evidence>
<keyword evidence="3" id="KW-1185">Reference proteome</keyword>
<gene>
    <name evidence="2" type="ORF">IU449_23245</name>
</gene>
<evidence type="ECO:0000256" key="1">
    <source>
        <dbReference type="SAM" id="SignalP"/>
    </source>
</evidence>
<proteinExistence type="predicted"/>
<dbReference type="EMBL" id="JADLQN010000005">
    <property type="protein sequence ID" value="MBF6357428.1"/>
    <property type="molecule type" value="Genomic_DNA"/>
</dbReference>
<dbReference type="RefSeq" id="WP_195004271.1">
    <property type="nucleotide sequence ID" value="NZ_JADLQN010000005.1"/>
</dbReference>
<protein>
    <recommendedName>
        <fullName evidence="4">Secreted protein</fullName>
    </recommendedName>
</protein>
<evidence type="ECO:0008006" key="4">
    <source>
        <dbReference type="Google" id="ProtNLM"/>
    </source>
</evidence>
<accession>A0ABS0DG25</accession>
<keyword evidence="1" id="KW-0732">Signal</keyword>
<feature type="signal peptide" evidence="1">
    <location>
        <begin position="1"/>
        <end position="24"/>
    </location>
</feature>
<feature type="chain" id="PRO_5047014009" description="Secreted protein" evidence="1">
    <location>
        <begin position="25"/>
        <end position="72"/>
    </location>
</feature>
<comment type="caution">
    <text evidence="2">The sequence shown here is derived from an EMBL/GenBank/DDBJ whole genome shotgun (WGS) entry which is preliminary data.</text>
</comment>
<organism evidence="2 3">
    <name type="scientific">Nocardia higoensis</name>
    <dbReference type="NCBI Taxonomy" id="228599"/>
    <lineage>
        <taxon>Bacteria</taxon>
        <taxon>Bacillati</taxon>
        <taxon>Actinomycetota</taxon>
        <taxon>Actinomycetes</taxon>
        <taxon>Mycobacteriales</taxon>
        <taxon>Nocardiaceae</taxon>
        <taxon>Nocardia</taxon>
    </lineage>
</organism>
<dbReference type="Proteomes" id="UP000707731">
    <property type="component" value="Unassembled WGS sequence"/>
</dbReference>
<evidence type="ECO:0000313" key="2">
    <source>
        <dbReference type="EMBL" id="MBF6357428.1"/>
    </source>
</evidence>
<name>A0ABS0DG25_9NOCA</name>
<sequence>MRIRIALMIAVAGMLAAVPITVVAAPAAAATTMNCMYSGPVVGHPGMQYICYVHHDDGSTEVFYAPGPSARP</sequence>